<feature type="domain" description="Fumarylacetoacetase-like C-terminal" evidence="2">
    <location>
        <begin position="95"/>
        <end position="258"/>
    </location>
</feature>
<sequence>MNDAAADDLAAALATAHETVTAVDPDGVPTGGLPSSIDAGYRVQTRLVDRLVADRGDPVGYKIGFTNERVRADLGVDEPGYGRLLEESVHDATDGDEPVSVPTEEFIDPRVEPEVAFRLGDDLPADASRDRAHDAVETVLPAIELVDSRTGWAFDAPLAIADNCLDAGIVLGDGTGPSSLALGEESVTLRVDGEPSDSGVGADALGHPLAALTWLADAVDGLPVGTLVTTGSLTEPGSVAAGETASATFASLGSVELRLR</sequence>
<dbReference type="InterPro" id="IPR011234">
    <property type="entry name" value="Fumarylacetoacetase-like_C"/>
</dbReference>
<dbReference type="Proteomes" id="UP001596443">
    <property type="component" value="Unassembled WGS sequence"/>
</dbReference>
<evidence type="ECO:0000259" key="2">
    <source>
        <dbReference type="Pfam" id="PF01557"/>
    </source>
</evidence>
<evidence type="ECO:0000256" key="1">
    <source>
        <dbReference type="ARBA" id="ARBA00023239"/>
    </source>
</evidence>
<organism evidence="3 4">
    <name type="scientific">Halobaculum halobium</name>
    <dbReference type="NCBI Taxonomy" id="3032281"/>
    <lineage>
        <taxon>Archaea</taxon>
        <taxon>Methanobacteriati</taxon>
        <taxon>Methanobacteriota</taxon>
        <taxon>Stenosarchaea group</taxon>
        <taxon>Halobacteria</taxon>
        <taxon>Halobacteriales</taxon>
        <taxon>Haloferacaceae</taxon>
        <taxon>Halobaculum</taxon>
    </lineage>
</organism>
<dbReference type="GO" id="GO:0016829">
    <property type="term" value="F:lyase activity"/>
    <property type="evidence" value="ECO:0007669"/>
    <property type="project" value="UniProtKB-KW"/>
</dbReference>
<evidence type="ECO:0000313" key="3">
    <source>
        <dbReference type="EMBL" id="MFC6786038.1"/>
    </source>
</evidence>
<dbReference type="SUPFAM" id="SSF56529">
    <property type="entry name" value="FAH"/>
    <property type="match status" value="1"/>
</dbReference>
<comment type="caution">
    <text evidence="3">The sequence shown here is derived from an EMBL/GenBank/DDBJ whole genome shotgun (WGS) entry which is preliminary data.</text>
</comment>
<gene>
    <name evidence="3" type="ORF">ACFQFD_08615</name>
</gene>
<dbReference type="Gene3D" id="3.90.850.10">
    <property type="entry name" value="Fumarylacetoacetase-like, C-terminal domain"/>
    <property type="match status" value="1"/>
</dbReference>
<evidence type="ECO:0000313" key="4">
    <source>
        <dbReference type="Proteomes" id="UP001596443"/>
    </source>
</evidence>
<name>A0ABD5TDE3_9EURY</name>
<dbReference type="InterPro" id="IPR036663">
    <property type="entry name" value="Fumarylacetoacetase_C_sf"/>
</dbReference>
<dbReference type="InterPro" id="IPR050772">
    <property type="entry name" value="Hydratase-Decarb/MhpD_sf"/>
</dbReference>
<protein>
    <submittedName>
        <fullName evidence="3">2-keto-4-pentenoate hydratase</fullName>
    </submittedName>
</protein>
<dbReference type="PANTHER" id="PTHR30143">
    <property type="entry name" value="ACID HYDRATASE"/>
    <property type="match status" value="1"/>
</dbReference>
<proteinExistence type="predicted"/>
<dbReference type="PANTHER" id="PTHR30143:SF0">
    <property type="entry name" value="2-KETO-4-PENTENOATE HYDRATASE"/>
    <property type="match status" value="1"/>
</dbReference>
<dbReference type="AlphaFoldDB" id="A0ABD5TDE3"/>
<reference evidence="3 4" key="1">
    <citation type="journal article" date="2019" name="Int. J. Syst. Evol. Microbiol.">
        <title>The Global Catalogue of Microorganisms (GCM) 10K type strain sequencing project: providing services to taxonomists for standard genome sequencing and annotation.</title>
        <authorList>
            <consortium name="The Broad Institute Genomics Platform"/>
            <consortium name="The Broad Institute Genome Sequencing Center for Infectious Disease"/>
            <person name="Wu L."/>
            <person name="Ma J."/>
        </authorList>
    </citation>
    <scope>NUCLEOTIDE SEQUENCE [LARGE SCALE GENOMIC DNA]</scope>
    <source>
        <strain evidence="3 4">SYNS20</strain>
    </source>
</reference>
<accession>A0ABD5TDE3</accession>
<dbReference type="Pfam" id="PF01557">
    <property type="entry name" value="FAA_hydrolase"/>
    <property type="match status" value="1"/>
</dbReference>
<keyword evidence="4" id="KW-1185">Reference proteome</keyword>
<dbReference type="GeneID" id="81209104"/>
<dbReference type="EMBL" id="JBHSWX010000012">
    <property type="protein sequence ID" value="MFC6786038.1"/>
    <property type="molecule type" value="Genomic_DNA"/>
</dbReference>
<keyword evidence="1" id="KW-0456">Lyase</keyword>
<dbReference type="RefSeq" id="WP_284062854.1">
    <property type="nucleotide sequence ID" value="NZ_CP126158.1"/>
</dbReference>